<comment type="caution">
    <text evidence="1">The sequence shown here is derived from an EMBL/GenBank/DDBJ whole genome shotgun (WGS) entry which is preliminary data.</text>
</comment>
<evidence type="ECO:0000313" key="2">
    <source>
        <dbReference type="Proteomes" id="UP000092683"/>
    </source>
</evidence>
<accession>A0A1B9D9F1</accession>
<name>A0A1B9D9F1_MYCMA</name>
<sequence>MKWPEFSELARRLGISAGDKVALINAPSNYAHTIPGVDGSSPELADAVIGFTARRGELDQLAAVYVAALAGRRAWIGYPKPGRLATDLRRDELARDVRRYGVQSIESVSIDRMWSGLLLHPLETAENAVQADIDMAWPGG</sequence>
<gene>
    <name evidence="1" type="ORF">A5677_02720</name>
</gene>
<dbReference type="Proteomes" id="UP000092683">
    <property type="component" value="Unassembled WGS sequence"/>
</dbReference>
<dbReference type="RefSeq" id="WP_065480881.1">
    <property type="nucleotide sequence ID" value="NZ_MBEE01000101.1"/>
</dbReference>
<evidence type="ECO:0000313" key="1">
    <source>
        <dbReference type="EMBL" id="OCB55762.1"/>
    </source>
</evidence>
<evidence type="ECO:0008006" key="3">
    <source>
        <dbReference type="Google" id="ProtNLM"/>
    </source>
</evidence>
<dbReference type="AlphaFoldDB" id="A0A1B9D9F1"/>
<dbReference type="EMBL" id="MBEE01000101">
    <property type="protein sequence ID" value="OCB55762.1"/>
    <property type="molecule type" value="Genomic_DNA"/>
</dbReference>
<protein>
    <recommendedName>
        <fullName evidence="3">DUF3052 domain-containing protein</fullName>
    </recommendedName>
</protein>
<reference evidence="1 2" key="1">
    <citation type="submission" date="2016-06" db="EMBL/GenBank/DDBJ databases">
        <authorList>
            <person name="Kjaerup R.B."/>
            <person name="Dalgaard T.S."/>
            <person name="Juul-Madsen H.R."/>
        </authorList>
    </citation>
    <scope>NUCLEOTIDE SEQUENCE [LARGE SCALE GENOMIC DNA]</scope>
    <source>
        <strain evidence="1 2">E3012</strain>
    </source>
</reference>
<proteinExistence type="predicted"/>
<organism evidence="1 2">
    <name type="scientific">Mycobacterium malmoense</name>
    <dbReference type="NCBI Taxonomy" id="1780"/>
    <lineage>
        <taxon>Bacteria</taxon>
        <taxon>Bacillati</taxon>
        <taxon>Actinomycetota</taxon>
        <taxon>Actinomycetes</taxon>
        <taxon>Mycobacteriales</taxon>
        <taxon>Mycobacteriaceae</taxon>
        <taxon>Mycobacterium</taxon>
    </lineage>
</organism>
<dbReference type="OrthoDB" id="9800461at2"/>